<comment type="caution">
    <text evidence="2">The sequence shown here is derived from an EMBL/GenBank/DDBJ whole genome shotgun (WGS) entry which is preliminary data.</text>
</comment>
<feature type="chain" id="PRO_5043493912" evidence="1">
    <location>
        <begin position="27"/>
        <end position="86"/>
    </location>
</feature>
<protein>
    <submittedName>
        <fullName evidence="2">Uncharacterized protein</fullName>
    </submittedName>
</protein>
<gene>
    <name evidence="2" type="ORF">EEDITHA_LOCUS10521</name>
</gene>
<evidence type="ECO:0000313" key="3">
    <source>
        <dbReference type="Proteomes" id="UP001153954"/>
    </source>
</evidence>
<dbReference type="EMBL" id="CAKOGL010000015">
    <property type="protein sequence ID" value="CAH2095017.1"/>
    <property type="molecule type" value="Genomic_DNA"/>
</dbReference>
<reference evidence="2" key="1">
    <citation type="submission" date="2022-03" db="EMBL/GenBank/DDBJ databases">
        <authorList>
            <person name="Tunstrom K."/>
        </authorList>
    </citation>
    <scope>NUCLEOTIDE SEQUENCE</scope>
</reference>
<keyword evidence="3" id="KW-1185">Reference proteome</keyword>
<sequence length="86" mass="9544">MKSLLHAAFVVLTVLLFLMKPSGTLAAVCYKRINPGLKYYPGNLVKEATLSMDDVCTAKVINMPPKYKRDPEIDVDNELIGNHPLV</sequence>
<name>A0AAU9UB12_EUPED</name>
<proteinExistence type="predicted"/>
<dbReference type="AlphaFoldDB" id="A0AAU9UB12"/>
<feature type="signal peptide" evidence="1">
    <location>
        <begin position="1"/>
        <end position="26"/>
    </location>
</feature>
<accession>A0AAU9UB12</accession>
<dbReference type="Proteomes" id="UP001153954">
    <property type="component" value="Unassembled WGS sequence"/>
</dbReference>
<organism evidence="2 3">
    <name type="scientific">Euphydryas editha</name>
    <name type="common">Edith's checkerspot</name>
    <dbReference type="NCBI Taxonomy" id="104508"/>
    <lineage>
        <taxon>Eukaryota</taxon>
        <taxon>Metazoa</taxon>
        <taxon>Ecdysozoa</taxon>
        <taxon>Arthropoda</taxon>
        <taxon>Hexapoda</taxon>
        <taxon>Insecta</taxon>
        <taxon>Pterygota</taxon>
        <taxon>Neoptera</taxon>
        <taxon>Endopterygota</taxon>
        <taxon>Lepidoptera</taxon>
        <taxon>Glossata</taxon>
        <taxon>Ditrysia</taxon>
        <taxon>Papilionoidea</taxon>
        <taxon>Nymphalidae</taxon>
        <taxon>Nymphalinae</taxon>
        <taxon>Euphydryas</taxon>
    </lineage>
</organism>
<evidence type="ECO:0000256" key="1">
    <source>
        <dbReference type="SAM" id="SignalP"/>
    </source>
</evidence>
<keyword evidence="1" id="KW-0732">Signal</keyword>
<evidence type="ECO:0000313" key="2">
    <source>
        <dbReference type="EMBL" id="CAH2095017.1"/>
    </source>
</evidence>